<sequence length="185" mass="20500">MKITRFLPLVFVLLAGSIIVLAMRAESTAVISPLQGQSIPEFSLASLENEQLTMTETSLTGEIQLLNVWASWCGVCKSEHPLLMDLAQQDKVRVIGLNYRDDRLAALKELQQSGNPYQAVIFDPKGSLAIDLGVYGTPESYLIDQHGVIRHRYVGALTRQIWEREFAPILKQLSVSGSLRESSDG</sequence>
<dbReference type="GO" id="GO:0030288">
    <property type="term" value="C:outer membrane-bounded periplasmic space"/>
    <property type="evidence" value="ECO:0007669"/>
    <property type="project" value="InterPro"/>
</dbReference>
<name>A0A444JV59_9GAMM</name>
<dbReference type="NCBIfam" id="TIGR00385">
    <property type="entry name" value="dsbE"/>
    <property type="match status" value="1"/>
</dbReference>
<dbReference type="GO" id="GO:0005886">
    <property type="term" value="C:plasma membrane"/>
    <property type="evidence" value="ECO:0007669"/>
    <property type="project" value="UniProtKB-SubCell"/>
</dbReference>
<protein>
    <submittedName>
        <fullName evidence="7">DsbE family thiol:disulfide interchange protein</fullName>
    </submittedName>
</protein>
<dbReference type="InterPro" id="IPR050553">
    <property type="entry name" value="Thioredoxin_ResA/DsbE_sf"/>
</dbReference>
<dbReference type="AlphaFoldDB" id="A0A444JV59"/>
<comment type="caution">
    <text evidence="7">The sequence shown here is derived from an EMBL/GenBank/DDBJ whole genome shotgun (WGS) entry which is preliminary data.</text>
</comment>
<dbReference type="InterPro" id="IPR013740">
    <property type="entry name" value="Redoxin"/>
</dbReference>
<keyword evidence="3" id="KW-0201">Cytochrome c-type biogenesis</keyword>
<dbReference type="CDD" id="cd03010">
    <property type="entry name" value="TlpA_like_DsbE"/>
    <property type="match status" value="1"/>
</dbReference>
<evidence type="ECO:0000313" key="7">
    <source>
        <dbReference type="EMBL" id="RWX56959.1"/>
    </source>
</evidence>
<evidence type="ECO:0000256" key="3">
    <source>
        <dbReference type="ARBA" id="ARBA00022748"/>
    </source>
</evidence>
<dbReference type="GO" id="GO:0017004">
    <property type="term" value="P:cytochrome complex assembly"/>
    <property type="evidence" value="ECO:0007669"/>
    <property type="project" value="UniProtKB-KW"/>
</dbReference>
<dbReference type="PROSITE" id="PS51352">
    <property type="entry name" value="THIOREDOXIN_2"/>
    <property type="match status" value="1"/>
</dbReference>
<evidence type="ECO:0000256" key="1">
    <source>
        <dbReference type="ARBA" id="ARBA00004383"/>
    </source>
</evidence>
<evidence type="ECO:0000256" key="2">
    <source>
        <dbReference type="ARBA" id="ARBA00007758"/>
    </source>
</evidence>
<dbReference type="PANTHER" id="PTHR42852:SF6">
    <property type="entry name" value="THIOL:DISULFIDE INTERCHANGE PROTEIN DSBE"/>
    <property type="match status" value="1"/>
</dbReference>
<dbReference type="PANTHER" id="PTHR42852">
    <property type="entry name" value="THIOL:DISULFIDE INTERCHANGE PROTEIN DSBE"/>
    <property type="match status" value="1"/>
</dbReference>
<dbReference type="InterPro" id="IPR004799">
    <property type="entry name" value="Periplasmic_diS_OxRdtase_DsbE"/>
</dbReference>
<evidence type="ECO:0000256" key="4">
    <source>
        <dbReference type="ARBA" id="ARBA00023157"/>
    </source>
</evidence>
<dbReference type="Pfam" id="PF08534">
    <property type="entry name" value="Redoxin"/>
    <property type="match status" value="1"/>
</dbReference>
<keyword evidence="4" id="KW-1015">Disulfide bond</keyword>
<comment type="similarity">
    <text evidence="2">Belongs to the thioredoxin family. DsbE subfamily.</text>
</comment>
<dbReference type="Gene3D" id="3.40.30.10">
    <property type="entry name" value="Glutaredoxin"/>
    <property type="match status" value="1"/>
</dbReference>
<proteinExistence type="inferred from homology"/>
<dbReference type="InterPro" id="IPR036249">
    <property type="entry name" value="Thioredoxin-like_sf"/>
</dbReference>
<organism evidence="7 8">
    <name type="scientific">Photobacterium chitinilyticum</name>
    <dbReference type="NCBI Taxonomy" id="2485123"/>
    <lineage>
        <taxon>Bacteria</taxon>
        <taxon>Pseudomonadati</taxon>
        <taxon>Pseudomonadota</taxon>
        <taxon>Gammaproteobacteria</taxon>
        <taxon>Vibrionales</taxon>
        <taxon>Vibrionaceae</taxon>
        <taxon>Photobacterium</taxon>
    </lineage>
</organism>
<dbReference type="Proteomes" id="UP000287563">
    <property type="component" value="Unassembled WGS sequence"/>
</dbReference>
<dbReference type="OrthoDB" id="9799347at2"/>
<dbReference type="EMBL" id="RJLM01000001">
    <property type="protein sequence ID" value="RWX56959.1"/>
    <property type="molecule type" value="Genomic_DNA"/>
</dbReference>
<evidence type="ECO:0000313" key="8">
    <source>
        <dbReference type="Proteomes" id="UP000287563"/>
    </source>
</evidence>
<comment type="subcellular location">
    <subcellularLocation>
        <location evidence="1">Cell inner membrane</location>
        <topology evidence="1">Single-pass membrane protein</topology>
        <orientation evidence="1">Periplasmic side</orientation>
    </subcellularLocation>
</comment>
<keyword evidence="8" id="KW-1185">Reference proteome</keyword>
<feature type="domain" description="Thioredoxin" evidence="6">
    <location>
        <begin position="33"/>
        <end position="171"/>
    </location>
</feature>
<dbReference type="GO" id="GO:0015036">
    <property type="term" value="F:disulfide oxidoreductase activity"/>
    <property type="evidence" value="ECO:0007669"/>
    <property type="project" value="InterPro"/>
</dbReference>
<evidence type="ECO:0000256" key="5">
    <source>
        <dbReference type="ARBA" id="ARBA00023284"/>
    </source>
</evidence>
<gene>
    <name evidence="7" type="ORF">EDI28_02630</name>
</gene>
<accession>A0A444JV59</accession>
<evidence type="ECO:0000259" key="6">
    <source>
        <dbReference type="PROSITE" id="PS51352"/>
    </source>
</evidence>
<keyword evidence="5" id="KW-0676">Redox-active center</keyword>
<dbReference type="InterPro" id="IPR013766">
    <property type="entry name" value="Thioredoxin_domain"/>
</dbReference>
<dbReference type="SUPFAM" id="SSF52833">
    <property type="entry name" value="Thioredoxin-like"/>
    <property type="match status" value="1"/>
</dbReference>
<reference evidence="7 8" key="1">
    <citation type="submission" date="2018-11" db="EMBL/GenBank/DDBJ databases">
        <title>Photobacterium sp. BEI247 sp. nov., a marine bacterium isolated from Yongle Blue Hole in the South China Sea.</title>
        <authorList>
            <person name="Wang X."/>
        </authorList>
    </citation>
    <scope>NUCLEOTIDE SEQUENCE [LARGE SCALE GENOMIC DNA]</scope>
    <source>
        <strain evidence="8">BEI247</strain>
    </source>
</reference>
<dbReference type="RefSeq" id="WP_128782275.1">
    <property type="nucleotide sequence ID" value="NZ_JAKJSG010000018.1"/>
</dbReference>